<dbReference type="EMBL" id="JAGEMK010000004">
    <property type="protein sequence ID" value="MBO1752051.1"/>
    <property type="molecule type" value="Genomic_DNA"/>
</dbReference>
<dbReference type="GO" id="GO:0098796">
    <property type="term" value="C:membrane protein complex"/>
    <property type="evidence" value="ECO:0007669"/>
    <property type="project" value="UniProtKB-ARBA"/>
</dbReference>
<name>A0A939RWC7_9CELL</name>
<dbReference type="CDD" id="cd03255">
    <property type="entry name" value="ABC_MJ0796_LolCDE_FtsE"/>
    <property type="match status" value="1"/>
</dbReference>
<dbReference type="SUPFAM" id="SSF52540">
    <property type="entry name" value="P-loop containing nucleoside triphosphate hydrolases"/>
    <property type="match status" value="1"/>
</dbReference>
<protein>
    <submittedName>
        <fullName evidence="5">ABC transporter ATP-binding protein</fullName>
    </submittedName>
</protein>
<dbReference type="SMART" id="SM00382">
    <property type="entry name" value="AAA"/>
    <property type="match status" value="1"/>
</dbReference>
<dbReference type="InterPro" id="IPR017911">
    <property type="entry name" value="MacB-like_ATP-bd"/>
</dbReference>
<accession>A0A939RWC7</accession>
<dbReference type="PROSITE" id="PS00211">
    <property type="entry name" value="ABC_TRANSPORTER_1"/>
    <property type="match status" value="1"/>
</dbReference>
<keyword evidence="3 5" id="KW-0067">ATP-binding</keyword>
<dbReference type="PANTHER" id="PTHR24220:SF685">
    <property type="entry name" value="ABC TRANSPORTER RELATED"/>
    <property type="match status" value="1"/>
</dbReference>
<evidence type="ECO:0000313" key="6">
    <source>
        <dbReference type="Proteomes" id="UP000664209"/>
    </source>
</evidence>
<dbReference type="RefSeq" id="WP_208055738.1">
    <property type="nucleotide sequence ID" value="NZ_JAGEMK010000004.1"/>
</dbReference>
<reference evidence="5" key="1">
    <citation type="submission" date="2021-03" db="EMBL/GenBank/DDBJ databases">
        <title>Actinotalea soli sp. nov., isolated from soil.</title>
        <authorList>
            <person name="Ping W."/>
            <person name="Zhang J."/>
        </authorList>
    </citation>
    <scope>NUCLEOTIDE SEQUENCE</scope>
    <source>
        <strain evidence="5">BY-33</strain>
    </source>
</reference>
<dbReference type="Gene3D" id="3.40.50.300">
    <property type="entry name" value="P-loop containing nucleotide triphosphate hydrolases"/>
    <property type="match status" value="1"/>
</dbReference>
<keyword evidence="2" id="KW-0547">Nucleotide-binding</keyword>
<feature type="domain" description="ABC transporter" evidence="4">
    <location>
        <begin position="21"/>
        <end position="251"/>
    </location>
</feature>
<comment type="caution">
    <text evidence="5">The sequence shown here is derived from an EMBL/GenBank/DDBJ whole genome shotgun (WGS) entry which is preliminary data.</text>
</comment>
<dbReference type="GO" id="GO:0016887">
    <property type="term" value="F:ATP hydrolysis activity"/>
    <property type="evidence" value="ECO:0007669"/>
    <property type="project" value="InterPro"/>
</dbReference>
<dbReference type="GO" id="GO:0005886">
    <property type="term" value="C:plasma membrane"/>
    <property type="evidence" value="ECO:0007669"/>
    <property type="project" value="TreeGrafter"/>
</dbReference>
<sequence>MPTTSTTTSHPTQDHRTTPAVRLVDVRKTYPGREPVHALRGISLDLRAGSVTAVVGQSGSGKSTLLNCAAGLDSPSHGQVLVAGHDLTTLRPDDLTRFRREHVGFVFQSYNLIGHLSAVENVRLPLVLAGRVPDPAWQADLLAFLGVAELADRLPGELSGGQAQRVAIARALITRPAVVFADEPTGALDSRTGAAVLQVLRETARALAQTIVVVTHDSTVAAAAERVIVLADGQVVDELEAPTAEQVTAALLNRAR</sequence>
<evidence type="ECO:0000256" key="1">
    <source>
        <dbReference type="ARBA" id="ARBA00022448"/>
    </source>
</evidence>
<dbReference type="InterPro" id="IPR003593">
    <property type="entry name" value="AAA+_ATPase"/>
</dbReference>
<dbReference type="InterPro" id="IPR017871">
    <property type="entry name" value="ABC_transporter-like_CS"/>
</dbReference>
<evidence type="ECO:0000256" key="2">
    <source>
        <dbReference type="ARBA" id="ARBA00022741"/>
    </source>
</evidence>
<dbReference type="InterPro" id="IPR015854">
    <property type="entry name" value="ABC_transpr_LolD-like"/>
</dbReference>
<evidence type="ECO:0000256" key="3">
    <source>
        <dbReference type="ARBA" id="ARBA00022840"/>
    </source>
</evidence>
<dbReference type="AlphaFoldDB" id="A0A939RWC7"/>
<dbReference type="GO" id="GO:0022857">
    <property type="term" value="F:transmembrane transporter activity"/>
    <property type="evidence" value="ECO:0007669"/>
    <property type="project" value="TreeGrafter"/>
</dbReference>
<dbReference type="InterPro" id="IPR027417">
    <property type="entry name" value="P-loop_NTPase"/>
</dbReference>
<evidence type="ECO:0000259" key="4">
    <source>
        <dbReference type="PROSITE" id="PS50893"/>
    </source>
</evidence>
<dbReference type="Pfam" id="PF00005">
    <property type="entry name" value="ABC_tran"/>
    <property type="match status" value="1"/>
</dbReference>
<proteinExistence type="predicted"/>
<evidence type="ECO:0000313" key="5">
    <source>
        <dbReference type="EMBL" id="MBO1752051.1"/>
    </source>
</evidence>
<dbReference type="InterPro" id="IPR003439">
    <property type="entry name" value="ABC_transporter-like_ATP-bd"/>
</dbReference>
<keyword evidence="1" id="KW-0813">Transport</keyword>
<dbReference type="GO" id="GO:0005524">
    <property type="term" value="F:ATP binding"/>
    <property type="evidence" value="ECO:0007669"/>
    <property type="project" value="UniProtKB-KW"/>
</dbReference>
<dbReference type="FunFam" id="3.40.50.300:FF:000032">
    <property type="entry name" value="Export ABC transporter ATP-binding protein"/>
    <property type="match status" value="1"/>
</dbReference>
<organism evidence="5 6">
    <name type="scientific">Actinotalea soli</name>
    <dbReference type="NCBI Taxonomy" id="2819234"/>
    <lineage>
        <taxon>Bacteria</taxon>
        <taxon>Bacillati</taxon>
        <taxon>Actinomycetota</taxon>
        <taxon>Actinomycetes</taxon>
        <taxon>Micrococcales</taxon>
        <taxon>Cellulomonadaceae</taxon>
        <taxon>Actinotalea</taxon>
    </lineage>
</organism>
<gene>
    <name evidence="5" type="ORF">J4G33_09575</name>
</gene>
<keyword evidence="6" id="KW-1185">Reference proteome</keyword>
<dbReference type="Proteomes" id="UP000664209">
    <property type="component" value="Unassembled WGS sequence"/>
</dbReference>
<dbReference type="PROSITE" id="PS50893">
    <property type="entry name" value="ABC_TRANSPORTER_2"/>
    <property type="match status" value="1"/>
</dbReference>
<dbReference type="PANTHER" id="PTHR24220">
    <property type="entry name" value="IMPORT ATP-BINDING PROTEIN"/>
    <property type="match status" value="1"/>
</dbReference>